<reference evidence="3 4" key="1">
    <citation type="journal article" date="2023" name="Commun. Biol.">
        <title>Genome analysis of Parmales, the sister group of diatoms, reveals the evolutionary specialization of diatoms from phago-mixotrophs to photoautotrophs.</title>
        <authorList>
            <person name="Ban H."/>
            <person name="Sato S."/>
            <person name="Yoshikawa S."/>
            <person name="Yamada K."/>
            <person name="Nakamura Y."/>
            <person name="Ichinomiya M."/>
            <person name="Sato N."/>
            <person name="Blanc-Mathieu R."/>
            <person name="Endo H."/>
            <person name="Kuwata A."/>
            <person name="Ogata H."/>
        </authorList>
    </citation>
    <scope>NUCLEOTIDE SEQUENCE [LARGE SCALE GENOMIC DNA]</scope>
</reference>
<organism evidence="3 4">
    <name type="scientific">Tetraparma gracilis</name>
    <dbReference type="NCBI Taxonomy" id="2962635"/>
    <lineage>
        <taxon>Eukaryota</taxon>
        <taxon>Sar</taxon>
        <taxon>Stramenopiles</taxon>
        <taxon>Ochrophyta</taxon>
        <taxon>Bolidophyceae</taxon>
        <taxon>Parmales</taxon>
        <taxon>Triparmaceae</taxon>
        <taxon>Tetraparma</taxon>
    </lineage>
</organism>
<accession>A0ABQ6MA80</accession>
<feature type="domain" description="MINDY deubiquitinase" evidence="2">
    <location>
        <begin position="12"/>
        <end position="259"/>
    </location>
</feature>
<dbReference type="PANTHER" id="PTHR18063:SF6">
    <property type="entry name" value="UBIQUITIN CARBOXYL-TERMINAL HYDROLASE"/>
    <property type="match status" value="1"/>
</dbReference>
<dbReference type="PROSITE" id="PS50330">
    <property type="entry name" value="UIM"/>
    <property type="match status" value="1"/>
</dbReference>
<dbReference type="PANTHER" id="PTHR18063">
    <property type="entry name" value="NF-E2 INDUCIBLE PROTEIN"/>
    <property type="match status" value="1"/>
</dbReference>
<dbReference type="InterPro" id="IPR007518">
    <property type="entry name" value="MINDY"/>
</dbReference>
<sequence length="419" mass="44768">MPPPPIASKHLYPLKLMSFMSSPRRVLLQSSNGPCPLLALANTLILRGDVELRGDACTFDELVQELANLAVDRNLARGEGKDGELLTLESATGDLLSLLPTLAEGLDVNPSFTSVTSLEYTAALAAFELLGVDLVHGWLVAADDPRAEHVAPLSYNRALDELIGEGGADEDVVRRESVRSFLEESSSQLTYHGLAELHAHLGENQTAAFFRNNHFSTVMKHEGCLYLLVTDAGYKNVPEVAWEALANIDGDTEYKNADFLPPNIQEDYALNDAGALAAAGDEDLQLQMALQQSTIESMRGTEMGRAVQAASGGAGAGDYGGAVEESLAGLDVGGTRVELPPDVGAGAAVAVGVSVGGGADADLARRMQREEQSRRDEEVARAMVEEESREYERRQQQGGGGQGRQQESRKKSDSSCSIQ</sequence>
<protein>
    <recommendedName>
        <fullName evidence="2">MINDY deubiquitinase domain-containing protein</fullName>
    </recommendedName>
</protein>
<dbReference type="Proteomes" id="UP001165060">
    <property type="component" value="Unassembled WGS sequence"/>
</dbReference>
<dbReference type="EMBL" id="BRYB01001294">
    <property type="protein sequence ID" value="GMI22546.1"/>
    <property type="molecule type" value="Genomic_DNA"/>
</dbReference>
<name>A0ABQ6MA80_9STRA</name>
<feature type="compositionally biased region" description="Basic and acidic residues" evidence="1">
    <location>
        <begin position="367"/>
        <end position="395"/>
    </location>
</feature>
<evidence type="ECO:0000313" key="3">
    <source>
        <dbReference type="EMBL" id="GMI22546.1"/>
    </source>
</evidence>
<feature type="region of interest" description="Disordered" evidence="1">
    <location>
        <begin position="367"/>
        <end position="419"/>
    </location>
</feature>
<gene>
    <name evidence="3" type="ORF">TeGR_g9019</name>
</gene>
<dbReference type="Pfam" id="PF04424">
    <property type="entry name" value="MINDY_DUB"/>
    <property type="match status" value="1"/>
</dbReference>
<evidence type="ECO:0000313" key="4">
    <source>
        <dbReference type="Proteomes" id="UP001165060"/>
    </source>
</evidence>
<proteinExistence type="predicted"/>
<evidence type="ECO:0000259" key="2">
    <source>
        <dbReference type="Pfam" id="PF04424"/>
    </source>
</evidence>
<dbReference type="InterPro" id="IPR003903">
    <property type="entry name" value="UIM_dom"/>
</dbReference>
<dbReference type="InterPro" id="IPR033979">
    <property type="entry name" value="MINDY_domain"/>
</dbReference>
<evidence type="ECO:0000256" key="1">
    <source>
        <dbReference type="SAM" id="MobiDB-lite"/>
    </source>
</evidence>
<comment type="caution">
    <text evidence="3">The sequence shown here is derived from an EMBL/GenBank/DDBJ whole genome shotgun (WGS) entry which is preliminary data.</text>
</comment>
<keyword evidence="4" id="KW-1185">Reference proteome</keyword>